<dbReference type="RefSeq" id="WP_208256377.1">
    <property type="nucleotide sequence ID" value="NZ_JAGEOJ010000006.1"/>
</dbReference>
<keyword evidence="9" id="KW-1185">Reference proteome</keyword>
<accession>A0A939T214</accession>
<dbReference type="Gene3D" id="2.40.40.10">
    <property type="entry name" value="RlpA-like domain"/>
    <property type="match status" value="1"/>
</dbReference>
<evidence type="ECO:0000256" key="6">
    <source>
        <dbReference type="SAM" id="Phobius"/>
    </source>
</evidence>
<evidence type="ECO:0000256" key="2">
    <source>
        <dbReference type="ARBA" id="ARBA00022670"/>
    </source>
</evidence>
<dbReference type="Proteomes" id="UP000669179">
    <property type="component" value="Unassembled WGS sequence"/>
</dbReference>
<keyword evidence="6" id="KW-1133">Transmembrane helix</keyword>
<evidence type="ECO:0000313" key="9">
    <source>
        <dbReference type="Proteomes" id="UP000669179"/>
    </source>
</evidence>
<keyword evidence="4" id="KW-0788">Thiol protease</keyword>
<comment type="similarity">
    <text evidence="1">Belongs to the peptidase C40 family.</text>
</comment>
<dbReference type="SUPFAM" id="SSF54001">
    <property type="entry name" value="Cysteine proteinases"/>
    <property type="match status" value="1"/>
</dbReference>
<sequence length="334" mass="35436">MSGSTTQPQRQSLAWWGLAFGIAPVMIAPIGLGVIAVLLTGTGGSNTTTCIPSAGAETVSSVGRTAGWRHDLASTFWDTGHSGYGDTGAPASGMAMQKFSVAHRTLPLRSWITVTAGNQGRTATLQVIDRGPAAWTGREFDLDTYSAAWFFGRENQWNPSDPGRDASPGVFHISWKPGRRRSATAARGRAPSFDHPNCQPRTTRPPASNTASGRVLTYARAQLGKPYVWGAVGPDSFDCSGLTSRAYRAAGITIPRIAADQSHASSKIPRGHEQPGDLAFFAGSDGTFSNPGHVGIVIDPAHHRMIEAACTACGPIRISSYRRGDLVGFGRFKK</sequence>
<feature type="transmembrane region" description="Helical" evidence="6">
    <location>
        <begin position="12"/>
        <end position="39"/>
    </location>
</feature>
<organism evidence="8 9">
    <name type="scientific">Actinomadura barringtoniae</name>
    <dbReference type="NCBI Taxonomy" id="1427535"/>
    <lineage>
        <taxon>Bacteria</taxon>
        <taxon>Bacillati</taxon>
        <taxon>Actinomycetota</taxon>
        <taxon>Actinomycetes</taxon>
        <taxon>Streptosporangiales</taxon>
        <taxon>Thermomonosporaceae</taxon>
        <taxon>Actinomadura</taxon>
    </lineage>
</organism>
<keyword evidence="6" id="KW-0812">Transmembrane</keyword>
<evidence type="ECO:0000256" key="5">
    <source>
        <dbReference type="SAM" id="MobiDB-lite"/>
    </source>
</evidence>
<gene>
    <name evidence="8" type="ORF">J4573_16560</name>
</gene>
<dbReference type="GO" id="GO:0006508">
    <property type="term" value="P:proteolysis"/>
    <property type="evidence" value="ECO:0007669"/>
    <property type="project" value="UniProtKB-KW"/>
</dbReference>
<dbReference type="PANTHER" id="PTHR47359">
    <property type="entry name" value="PEPTIDOGLYCAN DL-ENDOPEPTIDASE CWLO"/>
    <property type="match status" value="1"/>
</dbReference>
<feature type="region of interest" description="Disordered" evidence="5">
    <location>
        <begin position="182"/>
        <end position="211"/>
    </location>
</feature>
<dbReference type="PROSITE" id="PS51935">
    <property type="entry name" value="NLPC_P60"/>
    <property type="match status" value="1"/>
</dbReference>
<reference evidence="8" key="1">
    <citation type="submission" date="2021-03" db="EMBL/GenBank/DDBJ databases">
        <authorList>
            <person name="Kanchanasin P."/>
            <person name="Saeng-In P."/>
            <person name="Phongsopitanun W."/>
            <person name="Yuki M."/>
            <person name="Kudo T."/>
            <person name="Ohkuma M."/>
            <person name="Tanasupawat S."/>
        </authorList>
    </citation>
    <scope>NUCLEOTIDE SEQUENCE</scope>
    <source>
        <strain evidence="8">GKU 128</strain>
    </source>
</reference>
<evidence type="ECO:0000256" key="3">
    <source>
        <dbReference type="ARBA" id="ARBA00022801"/>
    </source>
</evidence>
<keyword evidence="2" id="KW-0645">Protease</keyword>
<dbReference type="Pfam" id="PF00877">
    <property type="entry name" value="NLPC_P60"/>
    <property type="match status" value="1"/>
</dbReference>
<dbReference type="AlphaFoldDB" id="A0A939T214"/>
<dbReference type="InterPro" id="IPR000064">
    <property type="entry name" value="NLP_P60_dom"/>
</dbReference>
<comment type="caution">
    <text evidence="8">The sequence shown here is derived from an EMBL/GenBank/DDBJ whole genome shotgun (WGS) entry which is preliminary data.</text>
</comment>
<dbReference type="InterPro" id="IPR051794">
    <property type="entry name" value="PG_Endopeptidase_C40"/>
</dbReference>
<protein>
    <submittedName>
        <fullName evidence="8">C40 family peptidase</fullName>
    </submittedName>
</protein>
<feature type="domain" description="NlpC/P60" evidence="7">
    <location>
        <begin position="209"/>
        <end position="333"/>
    </location>
</feature>
<keyword evidence="3" id="KW-0378">Hydrolase</keyword>
<proteinExistence type="inferred from homology"/>
<dbReference type="Gene3D" id="3.90.1720.10">
    <property type="entry name" value="endopeptidase domain like (from Nostoc punctiforme)"/>
    <property type="match status" value="1"/>
</dbReference>
<evidence type="ECO:0000259" key="7">
    <source>
        <dbReference type="PROSITE" id="PS51935"/>
    </source>
</evidence>
<dbReference type="PANTHER" id="PTHR47359:SF3">
    <property type="entry name" value="NLP_P60 DOMAIN-CONTAINING PROTEIN-RELATED"/>
    <property type="match status" value="1"/>
</dbReference>
<evidence type="ECO:0000313" key="8">
    <source>
        <dbReference type="EMBL" id="MBO2448716.1"/>
    </source>
</evidence>
<dbReference type="GO" id="GO:0008234">
    <property type="term" value="F:cysteine-type peptidase activity"/>
    <property type="evidence" value="ECO:0007669"/>
    <property type="project" value="UniProtKB-KW"/>
</dbReference>
<keyword evidence="6" id="KW-0472">Membrane</keyword>
<feature type="compositionally biased region" description="Polar residues" evidence="5">
    <location>
        <begin position="199"/>
        <end position="211"/>
    </location>
</feature>
<name>A0A939T214_9ACTN</name>
<evidence type="ECO:0000256" key="1">
    <source>
        <dbReference type="ARBA" id="ARBA00007074"/>
    </source>
</evidence>
<dbReference type="EMBL" id="JAGEOJ010000006">
    <property type="protein sequence ID" value="MBO2448716.1"/>
    <property type="molecule type" value="Genomic_DNA"/>
</dbReference>
<dbReference type="InterPro" id="IPR038765">
    <property type="entry name" value="Papain-like_cys_pep_sf"/>
</dbReference>
<dbReference type="InterPro" id="IPR036908">
    <property type="entry name" value="RlpA-like_sf"/>
</dbReference>
<evidence type="ECO:0000256" key="4">
    <source>
        <dbReference type="ARBA" id="ARBA00022807"/>
    </source>
</evidence>